<dbReference type="InterPro" id="IPR052927">
    <property type="entry name" value="DCC_oxidoreductase"/>
</dbReference>
<dbReference type="Pfam" id="PF04134">
    <property type="entry name" value="DCC1-like"/>
    <property type="match status" value="1"/>
</dbReference>
<gene>
    <name evidence="1" type="ORF">MUN82_02700</name>
</gene>
<reference evidence="1 2" key="1">
    <citation type="submission" date="2022-04" db="EMBL/GenBank/DDBJ databases">
        <title>Hymenobacter sp. isolated from the air.</title>
        <authorList>
            <person name="Won M."/>
            <person name="Lee C.-M."/>
            <person name="Woen H.-Y."/>
            <person name="Kwon S.-W."/>
        </authorList>
    </citation>
    <scope>NUCLEOTIDE SEQUENCE [LARGE SCALE GENOMIC DNA]</scope>
    <source>
        <strain evidence="2">5413 J-13</strain>
    </source>
</reference>
<dbReference type="AlphaFoldDB" id="A0A8T9T0J8"/>
<evidence type="ECO:0000313" key="2">
    <source>
        <dbReference type="Proteomes" id="UP000829925"/>
    </source>
</evidence>
<dbReference type="KEGG" id="haei:MUN82_02700"/>
<dbReference type="Proteomes" id="UP000829925">
    <property type="component" value="Chromosome"/>
</dbReference>
<evidence type="ECO:0000313" key="1">
    <source>
        <dbReference type="EMBL" id="UOR06020.1"/>
    </source>
</evidence>
<proteinExistence type="predicted"/>
<name>A0A8T9T0J8_9BACT</name>
<organism evidence="1 2">
    <name type="scientific">Hymenobacter aerilatus</name>
    <dbReference type="NCBI Taxonomy" id="2932251"/>
    <lineage>
        <taxon>Bacteria</taxon>
        <taxon>Pseudomonadati</taxon>
        <taxon>Bacteroidota</taxon>
        <taxon>Cytophagia</taxon>
        <taxon>Cytophagales</taxon>
        <taxon>Hymenobacteraceae</taxon>
        <taxon>Hymenobacter</taxon>
    </lineage>
</organism>
<dbReference type="InterPro" id="IPR007263">
    <property type="entry name" value="DCC1-like"/>
</dbReference>
<accession>A0A8T9T0J8</accession>
<protein>
    <submittedName>
        <fullName evidence="1">Thiol-disulfide oxidoreductase DCC family protein</fullName>
    </submittedName>
</protein>
<dbReference type="PANTHER" id="PTHR33639:SF2">
    <property type="entry name" value="DUF393 DOMAIN-CONTAINING PROTEIN"/>
    <property type="match status" value="1"/>
</dbReference>
<sequence>MPQPPAVILFDGVCNLCNGFVQFVIARDAQAHFQFASLQSGVGQALLATHGAVVAATPETVVLVENGRVFTHSEAVLRIMRHLPGWRWLYALRVVPRKLRDAAYRWVASHRYRWFGREEACWLPTPALRARFL</sequence>
<keyword evidence="2" id="KW-1185">Reference proteome</keyword>
<dbReference type="RefSeq" id="WP_245094785.1">
    <property type="nucleotide sequence ID" value="NZ_CP095053.1"/>
</dbReference>
<dbReference type="PANTHER" id="PTHR33639">
    <property type="entry name" value="THIOL-DISULFIDE OXIDOREDUCTASE DCC"/>
    <property type="match status" value="1"/>
</dbReference>
<dbReference type="EMBL" id="CP095053">
    <property type="protein sequence ID" value="UOR06020.1"/>
    <property type="molecule type" value="Genomic_DNA"/>
</dbReference>
<dbReference type="GO" id="GO:0015035">
    <property type="term" value="F:protein-disulfide reductase activity"/>
    <property type="evidence" value="ECO:0007669"/>
    <property type="project" value="InterPro"/>
</dbReference>